<keyword evidence="2 5" id="KW-0812">Transmembrane</keyword>
<evidence type="ECO:0000256" key="1">
    <source>
        <dbReference type="ARBA" id="ARBA00004141"/>
    </source>
</evidence>
<gene>
    <name evidence="7" type="ORF">UFOPK1843_00180</name>
</gene>
<evidence type="ECO:0000256" key="4">
    <source>
        <dbReference type="ARBA" id="ARBA00023136"/>
    </source>
</evidence>
<evidence type="ECO:0000256" key="5">
    <source>
        <dbReference type="SAM" id="Phobius"/>
    </source>
</evidence>
<feature type="transmembrane region" description="Helical" evidence="5">
    <location>
        <begin position="90"/>
        <end position="107"/>
    </location>
</feature>
<feature type="domain" description="Integral membrane bound transporter" evidence="6">
    <location>
        <begin position="33"/>
        <end position="150"/>
    </location>
</feature>
<evidence type="ECO:0000256" key="2">
    <source>
        <dbReference type="ARBA" id="ARBA00022692"/>
    </source>
</evidence>
<comment type="subcellular location">
    <subcellularLocation>
        <location evidence="1">Membrane</location>
        <topology evidence="1">Multi-pass membrane protein</topology>
    </subcellularLocation>
</comment>
<dbReference type="Pfam" id="PF13515">
    <property type="entry name" value="FUSC_2"/>
    <property type="match status" value="1"/>
</dbReference>
<protein>
    <submittedName>
        <fullName evidence="7">Unannotated protein</fullName>
    </submittedName>
</protein>
<evidence type="ECO:0000259" key="6">
    <source>
        <dbReference type="Pfam" id="PF13515"/>
    </source>
</evidence>
<evidence type="ECO:0000256" key="3">
    <source>
        <dbReference type="ARBA" id="ARBA00022989"/>
    </source>
</evidence>
<feature type="transmembrane region" description="Helical" evidence="5">
    <location>
        <begin position="21"/>
        <end position="39"/>
    </location>
</feature>
<proteinExistence type="predicted"/>
<keyword evidence="3 5" id="KW-1133">Transmembrane helix</keyword>
<dbReference type="GO" id="GO:0016020">
    <property type="term" value="C:membrane"/>
    <property type="evidence" value="ECO:0007669"/>
    <property type="project" value="UniProtKB-SubCell"/>
</dbReference>
<name>A0A6J6GYD2_9ZZZZ</name>
<sequence>MNISWTLKSALARVIESIPPAIQIVVAALASYSFAFFVLGHSNPLLAVTVTITTLGFTRDARPRRVIESSVGIVAGLVGSELLANWFGQGFWQLAVTLLICLLAARFVTQSSSFALTVGIQAMFIQILPLPDALWDRPLDGITAAVTSLLVTVLIPRNPKGLALKDAAALFTVFLDSLDSLRSALRDVDVEKADEILVKVRKTQPLVDNWRMSLDSAVSISRLSPFFKKKRHDLSAQLRLMRGMDLATRNLRVIVRRVDFLIRDGVKRPYLADLIEQIFEATTDLAKATENEDFLFSARAGYLEVIHQLDPKKFGIADQLREASVLLLLRPMLVDLLCATGMSEDDAREELPEV</sequence>
<feature type="transmembrane region" description="Helical" evidence="5">
    <location>
        <begin position="114"/>
        <end position="131"/>
    </location>
</feature>
<reference evidence="7" key="1">
    <citation type="submission" date="2020-05" db="EMBL/GenBank/DDBJ databases">
        <authorList>
            <person name="Chiriac C."/>
            <person name="Salcher M."/>
            <person name="Ghai R."/>
            <person name="Kavagutti S V."/>
        </authorList>
    </citation>
    <scope>NUCLEOTIDE SEQUENCE</scope>
</reference>
<organism evidence="7">
    <name type="scientific">freshwater metagenome</name>
    <dbReference type="NCBI Taxonomy" id="449393"/>
    <lineage>
        <taxon>unclassified sequences</taxon>
        <taxon>metagenomes</taxon>
        <taxon>ecological metagenomes</taxon>
    </lineage>
</organism>
<dbReference type="EMBL" id="CAEZUR010000009">
    <property type="protein sequence ID" value="CAB4601588.1"/>
    <property type="molecule type" value="Genomic_DNA"/>
</dbReference>
<dbReference type="InterPro" id="IPR049453">
    <property type="entry name" value="Memb_transporter_dom"/>
</dbReference>
<keyword evidence="4 5" id="KW-0472">Membrane</keyword>
<accession>A0A6J6GYD2</accession>
<evidence type="ECO:0000313" key="7">
    <source>
        <dbReference type="EMBL" id="CAB4601588.1"/>
    </source>
</evidence>
<dbReference type="AlphaFoldDB" id="A0A6J6GYD2"/>